<dbReference type="EMBL" id="BAABEP010000013">
    <property type="protein sequence ID" value="GAA3725911.1"/>
    <property type="molecule type" value="Genomic_DNA"/>
</dbReference>
<evidence type="ECO:0000259" key="4">
    <source>
        <dbReference type="Pfam" id="PF00891"/>
    </source>
</evidence>
<name>A0ABP7F140_9ACTN</name>
<sequence>MNDDTPAPLRLHALAYSLGVSAALTAAARLELADALGEEPLPVEPLAAAVKADAEALGQLLRALACHGVFRDVGDGRYAHTELSLLLRSDAPGGRRAMALLAGAPFAWRIWARLDDAVRTGRSVFADEYGTTLFAHLHEAEPALGALFDRAMAASGEATARAVADSLDLAGARVVADIGGGRGTLLKVLLERRPYLRGVLFDLEQVLAGADAALLPGGALADRCTVRAGDCHTAVPVRADTYLLKGVVHMWNDDTALAVLRALVRSAPPGARVVLAEQVLDQTATPEIATVMNLLMLVSQGGRERTGHEYQDLFERAGLTFGGITATGSVVHLVEGTVPA</sequence>
<gene>
    <name evidence="6" type="ORF">GCM10023082_24890</name>
</gene>
<evidence type="ECO:0000313" key="7">
    <source>
        <dbReference type="Proteomes" id="UP001499884"/>
    </source>
</evidence>
<dbReference type="Pfam" id="PF00891">
    <property type="entry name" value="Methyltransf_2"/>
    <property type="match status" value="1"/>
</dbReference>
<keyword evidence="2" id="KW-0808">Transferase</keyword>
<proteinExistence type="predicted"/>
<feature type="domain" description="O-methyltransferase C-terminal" evidence="4">
    <location>
        <begin position="111"/>
        <end position="319"/>
    </location>
</feature>
<comment type="caution">
    <text evidence="6">The sequence shown here is derived from an EMBL/GenBank/DDBJ whole genome shotgun (WGS) entry which is preliminary data.</text>
</comment>
<organism evidence="6 7">
    <name type="scientific">Streptomyces tremellae</name>
    <dbReference type="NCBI Taxonomy" id="1124239"/>
    <lineage>
        <taxon>Bacteria</taxon>
        <taxon>Bacillati</taxon>
        <taxon>Actinomycetota</taxon>
        <taxon>Actinomycetes</taxon>
        <taxon>Kitasatosporales</taxon>
        <taxon>Streptomycetaceae</taxon>
        <taxon>Streptomyces</taxon>
    </lineage>
</organism>
<dbReference type="InterPro" id="IPR016461">
    <property type="entry name" value="COMT-like"/>
</dbReference>
<dbReference type="PANTHER" id="PTHR43712:SF2">
    <property type="entry name" value="O-METHYLTRANSFERASE CICE"/>
    <property type="match status" value="1"/>
</dbReference>
<dbReference type="InterPro" id="IPR036388">
    <property type="entry name" value="WH-like_DNA-bd_sf"/>
</dbReference>
<reference evidence="7" key="1">
    <citation type="journal article" date="2019" name="Int. J. Syst. Evol. Microbiol.">
        <title>The Global Catalogue of Microorganisms (GCM) 10K type strain sequencing project: providing services to taxonomists for standard genome sequencing and annotation.</title>
        <authorList>
            <consortium name="The Broad Institute Genomics Platform"/>
            <consortium name="The Broad Institute Genome Sequencing Center for Infectious Disease"/>
            <person name="Wu L."/>
            <person name="Ma J."/>
        </authorList>
    </citation>
    <scope>NUCLEOTIDE SEQUENCE [LARGE SCALE GENOMIC DNA]</scope>
    <source>
        <strain evidence="7">JCM 30846</strain>
    </source>
</reference>
<dbReference type="Proteomes" id="UP001499884">
    <property type="component" value="Unassembled WGS sequence"/>
</dbReference>
<keyword evidence="7" id="KW-1185">Reference proteome</keyword>
<dbReference type="Gene3D" id="1.10.10.10">
    <property type="entry name" value="Winged helix-like DNA-binding domain superfamily/Winged helix DNA-binding domain"/>
    <property type="match status" value="1"/>
</dbReference>
<dbReference type="Gene3D" id="3.40.50.150">
    <property type="entry name" value="Vaccinia Virus protein VP39"/>
    <property type="match status" value="1"/>
</dbReference>
<dbReference type="GO" id="GO:0008168">
    <property type="term" value="F:methyltransferase activity"/>
    <property type="evidence" value="ECO:0007669"/>
    <property type="project" value="UniProtKB-KW"/>
</dbReference>
<dbReference type="SUPFAM" id="SSF46785">
    <property type="entry name" value="Winged helix' DNA-binding domain"/>
    <property type="match status" value="1"/>
</dbReference>
<evidence type="ECO:0000256" key="3">
    <source>
        <dbReference type="ARBA" id="ARBA00022691"/>
    </source>
</evidence>
<evidence type="ECO:0000259" key="5">
    <source>
        <dbReference type="Pfam" id="PF08100"/>
    </source>
</evidence>
<dbReference type="InterPro" id="IPR036390">
    <property type="entry name" value="WH_DNA-bd_sf"/>
</dbReference>
<dbReference type="InterPro" id="IPR001077">
    <property type="entry name" value="COMT_C"/>
</dbReference>
<dbReference type="PANTHER" id="PTHR43712">
    <property type="entry name" value="PUTATIVE (AFU_ORTHOLOGUE AFUA_4G14580)-RELATED"/>
    <property type="match status" value="1"/>
</dbReference>
<evidence type="ECO:0000256" key="2">
    <source>
        <dbReference type="ARBA" id="ARBA00022679"/>
    </source>
</evidence>
<evidence type="ECO:0000313" key="6">
    <source>
        <dbReference type="EMBL" id="GAA3725911.1"/>
    </source>
</evidence>
<dbReference type="PROSITE" id="PS51683">
    <property type="entry name" value="SAM_OMT_II"/>
    <property type="match status" value="1"/>
</dbReference>
<dbReference type="InterPro" id="IPR029063">
    <property type="entry name" value="SAM-dependent_MTases_sf"/>
</dbReference>
<dbReference type="Pfam" id="PF08100">
    <property type="entry name" value="Dimerisation"/>
    <property type="match status" value="1"/>
</dbReference>
<feature type="domain" description="O-methyltransferase dimerisation" evidence="5">
    <location>
        <begin position="18"/>
        <end position="87"/>
    </location>
</feature>
<dbReference type="SUPFAM" id="SSF53335">
    <property type="entry name" value="S-adenosyl-L-methionine-dependent methyltransferases"/>
    <property type="match status" value="1"/>
</dbReference>
<dbReference type="InterPro" id="IPR012967">
    <property type="entry name" value="COMT_dimerisation"/>
</dbReference>
<evidence type="ECO:0000256" key="1">
    <source>
        <dbReference type="ARBA" id="ARBA00022603"/>
    </source>
</evidence>
<dbReference type="Gene3D" id="1.10.287.1350">
    <property type="match status" value="1"/>
</dbReference>
<keyword evidence="3" id="KW-0949">S-adenosyl-L-methionine</keyword>
<dbReference type="PIRSF" id="PIRSF005739">
    <property type="entry name" value="O-mtase"/>
    <property type="match status" value="1"/>
</dbReference>
<protein>
    <submittedName>
        <fullName evidence="6">Methyltransferase</fullName>
    </submittedName>
</protein>
<dbReference type="RefSeq" id="WP_345645340.1">
    <property type="nucleotide sequence ID" value="NZ_BAABEP010000013.1"/>
</dbReference>
<dbReference type="GO" id="GO:0032259">
    <property type="term" value="P:methylation"/>
    <property type="evidence" value="ECO:0007669"/>
    <property type="project" value="UniProtKB-KW"/>
</dbReference>
<accession>A0ABP7F140</accession>
<keyword evidence="1 6" id="KW-0489">Methyltransferase</keyword>